<dbReference type="EMBL" id="CP036313">
    <property type="protein sequence ID" value="QBH14287.1"/>
    <property type="molecule type" value="Genomic_DNA"/>
</dbReference>
<proteinExistence type="predicted"/>
<evidence type="ECO:0000313" key="3">
    <source>
        <dbReference type="Proteomes" id="UP000248798"/>
    </source>
</evidence>
<dbReference type="OrthoDB" id="9802752at2"/>
<dbReference type="Proteomes" id="UP000293902">
    <property type="component" value="Chromosome"/>
</dbReference>
<dbReference type="InterPro" id="IPR009057">
    <property type="entry name" value="Homeodomain-like_sf"/>
</dbReference>
<gene>
    <name evidence="2" type="ORF">DO021_21805</name>
    <name evidence="1" type="ORF">EYB58_16015</name>
</gene>
<dbReference type="Proteomes" id="UP000248798">
    <property type="component" value="Unassembled WGS sequence"/>
</dbReference>
<protein>
    <recommendedName>
        <fullName evidence="5">Bro-N domain-containing protein</fullName>
    </recommendedName>
</protein>
<reference evidence="1 4" key="2">
    <citation type="submission" date="2019-02" db="EMBL/GenBank/DDBJ databases">
        <title>Complete genome sequence of Desulfobacter hydrogenophilus AcRS1.</title>
        <authorList>
            <person name="Marietou A."/>
            <person name="Lund M.B."/>
            <person name="Marshall I.P.G."/>
            <person name="Schreiber L."/>
            <person name="Jorgensen B."/>
        </authorList>
    </citation>
    <scope>NUCLEOTIDE SEQUENCE [LARGE SCALE GENOMIC DNA]</scope>
    <source>
        <strain evidence="1 4">AcRS1</strain>
    </source>
</reference>
<dbReference type="SUPFAM" id="SSF46689">
    <property type="entry name" value="Homeodomain-like"/>
    <property type="match status" value="1"/>
</dbReference>
<dbReference type="EMBL" id="QLNI01000080">
    <property type="protein sequence ID" value="RAL99922.1"/>
    <property type="molecule type" value="Genomic_DNA"/>
</dbReference>
<dbReference type="RefSeq" id="WP_111960622.1">
    <property type="nucleotide sequence ID" value="NZ_CP036313.1"/>
</dbReference>
<evidence type="ECO:0000313" key="1">
    <source>
        <dbReference type="EMBL" id="QBH14287.1"/>
    </source>
</evidence>
<keyword evidence="4" id="KW-1185">Reference proteome</keyword>
<reference evidence="2 3" key="1">
    <citation type="submission" date="2018-06" db="EMBL/GenBank/DDBJ databases">
        <title>Complete Genome Sequence of Desulfobacter hydrogenophilus (DSM3380).</title>
        <authorList>
            <person name="Marietou A."/>
            <person name="Schreiber L."/>
            <person name="Marshall I."/>
            <person name="Jorgensen B."/>
        </authorList>
    </citation>
    <scope>NUCLEOTIDE SEQUENCE [LARGE SCALE GENOMIC DNA]</scope>
    <source>
        <strain evidence="2 3">DSM 3380</strain>
    </source>
</reference>
<sequence>MMDIVPFRFQGITLQEACWMDGKPFFTRRAVGEWLEYSQPDSAIKHIVTRNPHIEDDRWSTLVKLTSVEGDRDVLRELRVYDPIGFQLIVFESRQPRAIKYKIAVANLAWAFMNGSIKPSEWSSKGDLISSSRQIHSLKPCIKRGELVRDLAQREGISKQTAYRMIGRVTGKRMRQSIRCDRGKTRYPKEQAQVFHYIKRHPKAGGTEIRNALGLTVSATLINAWLRNKHKINP</sequence>
<organism evidence="2 3">
    <name type="scientific">Desulfobacter hydrogenophilus</name>
    <dbReference type="NCBI Taxonomy" id="2291"/>
    <lineage>
        <taxon>Bacteria</taxon>
        <taxon>Pseudomonadati</taxon>
        <taxon>Thermodesulfobacteriota</taxon>
        <taxon>Desulfobacteria</taxon>
        <taxon>Desulfobacterales</taxon>
        <taxon>Desulfobacteraceae</taxon>
        <taxon>Desulfobacter</taxon>
    </lineage>
</organism>
<dbReference type="AlphaFoldDB" id="A0A328FA16"/>
<name>A0A328FA16_9BACT</name>
<evidence type="ECO:0008006" key="5">
    <source>
        <dbReference type="Google" id="ProtNLM"/>
    </source>
</evidence>
<evidence type="ECO:0000313" key="4">
    <source>
        <dbReference type="Proteomes" id="UP000293902"/>
    </source>
</evidence>
<accession>A0A328FA16</accession>
<evidence type="ECO:0000313" key="2">
    <source>
        <dbReference type="EMBL" id="RAL99922.1"/>
    </source>
</evidence>